<dbReference type="RefSeq" id="WP_188757885.1">
    <property type="nucleotide sequence ID" value="NZ_BMJB01000001.1"/>
</dbReference>
<dbReference type="Pfam" id="PF07681">
    <property type="entry name" value="DoxX"/>
    <property type="match status" value="1"/>
</dbReference>
<comment type="similarity">
    <text evidence="2">Belongs to the DoxX family.</text>
</comment>
<reference evidence="8" key="1">
    <citation type="journal article" date="2014" name="Int. J. Syst. Evol. Microbiol.">
        <title>Complete genome sequence of Corynebacterium casei LMG S-19264T (=DSM 44701T), isolated from a smear-ripened cheese.</title>
        <authorList>
            <consortium name="US DOE Joint Genome Institute (JGI-PGF)"/>
            <person name="Walter F."/>
            <person name="Albersmeier A."/>
            <person name="Kalinowski J."/>
            <person name="Ruckert C."/>
        </authorList>
    </citation>
    <scope>NUCLEOTIDE SEQUENCE</scope>
    <source>
        <strain evidence="8">CGMCC 1.15447</strain>
    </source>
</reference>
<comment type="subcellular location">
    <subcellularLocation>
        <location evidence="1">Cell membrane</location>
        <topology evidence="1">Multi-pass membrane protein</topology>
    </subcellularLocation>
</comment>
<dbReference type="PANTHER" id="PTHR33452">
    <property type="entry name" value="OXIDOREDUCTASE CATD-RELATED"/>
    <property type="match status" value="1"/>
</dbReference>
<keyword evidence="4 7" id="KW-0812">Transmembrane</keyword>
<evidence type="ECO:0000256" key="2">
    <source>
        <dbReference type="ARBA" id="ARBA00006679"/>
    </source>
</evidence>
<protein>
    <submittedName>
        <fullName evidence="8">Oxidoreductase</fullName>
    </submittedName>
</protein>
<dbReference type="AlphaFoldDB" id="A0A916RIQ9"/>
<evidence type="ECO:0000256" key="7">
    <source>
        <dbReference type="SAM" id="Phobius"/>
    </source>
</evidence>
<evidence type="ECO:0000256" key="4">
    <source>
        <dbReference type="ARBA" id="ARBA00022692"/>
    </source>
</evidence>
<keyword evidence="5 7" id="KW-1133">Transmembrane helix</keyword>
<keyword evidence="6 7" id="KW-0472">Membrane</keyword>
<gene>
    <name evidence="8" type="ORF">GCM10011507_06640</name>
</gene>
<name>A0A916RIQ9_9BACT</name>
<feature type="transmembrane region" description="Helical" evidence="7">
    <location>
        <begin position="60"/>
        <end position="78"/>
    </location>
</feature>
<evidence type="ECO:0000313" key="8">
    <source>
        <dbReference type="EMBL" id="GGA57972.1"/>
    </source>
</evidence>
<evidence type="ECO:0000256" key="1">
    <source>
        <dbReference type="ARBA" id="ARBA00004651"/>
    </source>
</evidence>
<accession>A0A916RIQ9</accession>
<keyword evidence="9" id="KW-1185">Reference proteome</keyword>
<keyword evidence="3" id="KW-1003">Cell membrane</keyword>
<proteinExistence type="inferred from homology"/>
<evidence type="ECO:0000256" key="3">
    <source>
        <dbReference type="ARBA" id="ARBA00022475"/>
    </source>
</evidence>
<sequence length="139" mass="14846">MSKTLDNLQPWGALALRIVLGVAMIYHGYGKVVPGNLHGNVSAPIEHFSGFVASLGMPRWLGYVSALTEFVGGILILLGLLTRFAAFLITINMAFAIALVARHHGYAGSEYPLALLAIALMLLFYGAGTLALDRKIGFS</sequence>
<evidence type="ECO:0000313" key="9">
    <source>
        <dbReference type="Proteomes" id="UP000648801"/>
    </source>
</evidence>
<dbReference type="Proteomes" id="UP000648801">
    <property type="component" value="Unassembled WGS sequence"/>
</dbReference>
<reference evidence="8" key="2">
    <citation type="submission" date="2020-09" db="EMBL/GenBank/DDBJ databases">
        <authorList>
            <person name="Sun Q."/>
            <person name="Zhou Y."/>
        </authorList>
    </citation>
    <scope>NUCLEOTIDE SEQUENCE</scope>
    <source>
        <strain evidence="8">CGMCC 1.15447</strain>
    </source>
</reference>
<feature type="transmembrane region" description="Helical" evidence="7">
    <location>
        <begin position="12"/>
        <end position="29"/>
    </location>
</feature>
<organism evidence="8 9">
    <name type="scientific">Edaphobacter acidisoli</name>
    <dbReference type="NCBI Taxonomy" id="2040573"/>
    <lineage>
        <taxon>Bacteria</taxon>
        <taxon>Pseudomonadati</taxon>
        <taxon>Acidobacteriota</taxon>
        <taxon>Terriglobia</taxon>
        <taxon>Terriglobales</taxon>
        <taxon>Acidobacteriaceae</taxon>
        <taxon>Edaphobacter</taxon>
    </lineage>
</organism>
<evidence type="ECO:0000256" key="5">
    <source>
        <dbReference type="ARBA" id="ARBA00022989"/>
    </source>
</evidence>
<feature type="transmembrane region" description="Helical" evidence="7">
    <location>
        <begin position="111"/>
        <end position="132"/>
    </location>
</feature>
<dbReference type="InterPro" id="IPR051907">
    <property type="entry name" value="DoxX-like_oxidoreductase"/>
</dbReference>
<dbReference type="InterPro" id="IPR032808">
    <property type="entry name" value="DoxX"/>
</dbReference>
<comment type="caution">
    <text evidence="8">The sequence shown here is derived from an EMBL/GenBank/DDBJ whole genome shotgun (WGS) entry which is preliminary data.</text>
</comment>
<feature type="transmembrane region" description="Helical" evidence="7">
    <location>
        <begin position="85"/>
        <end position="105"/>
    </location>
</feature>
<dbReference type="GO" id="GO:0005886">
    <property type="term" value="C:plasma membrane"/>
    <property type="evidence" value="ECO:0007669"/>
    <property type="project" value="UniProtKB-SubCell"/>
</dbReference>
<evidence type="ECO:0000256" key="6">
    <source>
        <dbReference type="ARBA" id="ARBA00023136"/>
    </source>
</evidence>
<dbReference type="PANTHER" id="PTHR33452:SF1">
    <property type="entry name" value="INNER MEMBRANE PROTEIN YPHA-RELATED"/>
    <property type="match status" value="1"/>
</dbReference>
<dbReference type="EMBL" id="BMJB01000001">
    <property type="protein sequence ID" value="GGA57972.1"/>
    <property type="molecule type" value="Genomic_DNA"/>
</dbReference>